<keyword evidence="1" id="KW-0378">Hydrolase</keyword>
<dbReference type="InterPro" id="IPR036514">
    <property type="entry name" value="SGNH_hydro_sf"/>
</dbReference>
<name>A0A1H3XMX0_9BACT</name>
<organism evidence="1 2">
    <name type="scientific">Alistipes timonensis JC136</name>
    <dbReference type="NCBI Taxonomy" id="1033731"/>
    <lineage>
        <taxon>Bacteria</taxon>
        <taxon>Pseudomonadati</taxon>
        <taxon>Bacteroidota</taxon>
        <taxon>Bacteroidia</taxon>
        <taxon>Bacteroidales</taxon>
        <taxon>Rikenellaceae</taxon>
        <taxon>Alistipes</taxon>
    </lineage>
</organism>
<dbReference type="SUPFAM" id="SSF52266">
    <property type="entry name" value="SGNH hydrolase"/>
    <property type="match status" value="1"/>
</dbReference>
<keyword evidence="2" id="KW-1185">Reference proteome</keyword>
<dbReference type="STRING" id="1033731.SAMN05444145_101273"/>
<dbReference type="RefSeq" id="WP_010259475.1">
    <property type="nucleotide sequence ID" value="NZ_CAEG01000001.1"/>
</dbReference>
<proteinExistence type="predicted"/>
<dbReference type="EMBL" id="FNRI01000001">
    <property type="protein sequence ID" value="SEA00787.1"/>
    <property type="molecule type" value="Genomic_DNA"/>
</dbReference>
<protein>
    <submittedName>
        <fullName evidence="1">GDSL-like Lipase/Acylhydrolase</fullName>
    </submittedName>
</protein>
<reference evidence="1 2" key="1">
    <citation type="submission" date="2016-10" db="EMBL/GenBank/DDBJ databases">
        <authorList>
            <person name="de Groot N.N."/>
        </authorList>
    </citation>
    <scope>NUCLEOTIDE SEQUENCE [LARGE SCALE GENOMIC DNA]</scope>
    <source>
        <strain evidence="1 2">DSM 25383</strain>
    </source>
</reference>
<dbReference type="Gene3D" id="3.40.50.1110">
    <property type="entry name" value="SGNH hydrolase"/>
    <property type="match status" value="1"/>
</dbReference>
<evidence type="ECO:0000313" key="2">
    <source>
        <dbReference type="Proteomes" id="UP000183253"/>
    </source>
</evidence>
<evidence type="ECO:0000313" key="1">
    <source>
        <dbReference type="EMBL" id="SEA00787.1"/>
    </source>
</evidence>
<dbReference type="Proteomes" id="UP000183253">
    <property type="component" value="Unassembled WGS sequence"/>
</dbReference>
<gene>
    <name evidence="1" type="ORF">SAMN05444145_101273</name>
</gene>
<dbReference type="AlphaFoldDB" id="A0A1H3XMX0"/>
<accession>A0A1H3XMX0</accession>
<dbReference type="GO" id="GO:0016788">
    <property type="term" value="F:hydrolase activity, acting on ester bonds"/>
    <property type="evidence" value="ECO:0007669"/>
    <property type="project" value="UniProtKB-ARBA"/>
</dbReference>
<sequence>MRKTIASLLIVSIAALLVDYLSDRVMLHGVNAFYGLDQHSKILLVGHSHLMLATDKERMEKELNTTVSKYTREGVNVYDRKVMVHQYLSSAYSDSLKICLYGVDLCTFTGKELSQNSYMLFYPFMDNAVIDDYIKGCSPATDYWLHKLLRVSRYNDDGIKGAAARGWRKDWSNRKNGVVDIPTYKKKLLNGDERHIEVEPELIAEFTKTIKMLTDRGVKVVLVNTPTLDLLNEYEPKKYEMVVDWFTQFASNHENVEYWDFNPEYSSRHELFHDRLHLNAKGQQVITTEIIDKLQSEL</sequence>
<dbReference type="OrthoDB" id="5540907at2"/>